<dbReference type="EMBL" id="CP003346">
    <property type="protein sequence ID" value="AGA78956.1"/>
    <property type="molecule type" value="Genomic_DNA"/>
</dbReference>
<accession>L0G1T8</accession>
<dbReference type="HOGENOM" id="CLU_2648715_0_0_10"/>
<gene>
    <name evidence="1" type="ordered locus">Echvi_2716</name>
</gene>
<dbReference type="AlphaFoldDB" id="L0G1T8"/>
<dbReference type="Proteomes" id="UP000010796">
    <property type="component" value="Chromosome"/>
</dbReference>
<sequence>MRTKEKPDQQWLGFFHVYVFSGRGIPEYSIEIDKNVLGQTDAKENNGRLGLFMDINTDINNNPDEAVNYEIQKSEF</sequence>
<evidence type="ECO:0000313" key="1">
    <source>
        <dbReference type="EMBL" id="AGA78956.1"/>
    </source>
</evidence>
<evidence type="ECO:0000313" key="2">
    <source>
        <dbReference type="Proteomes" id="UP000010796"/>
    </source>
</evidence>
<dbReference type="KEGG" id="evi:Echvi_2716"/>
<name>L0G1T8_ECHVK</name>
<keyword evidence="2" id="KW-1185">Reference proteome</keyword>
<dbReference type="RefSeq" id="WP_015266509.1">
    <property type="nucleotide sequence ID" value="NC_019904.1"/>
</dbReference>
<organism evidence="1 2">
    <name type="scientific">Echinicola vietnamensis (strain DSM 17526 / LMG 23754 / KMM 6221)</name>
    <dbReference type="NCBI Taxonomy" id="926556"/>
    <lineage>
        <taxon>Bacteria</taxon>
        <taxon>Pseudomonadati</taxon>
        <taxon>Bacteroidota</taxon>
        <taxon>Cytophagia</taxon>
        <taxon>Cytophagales</taxon>
        <taxon>Cyclobacteriaceae</taxon>
        <taxon>Echinicola</taxon>
    </lineage>
</organism>
<protein>
    <submittedName>
        <fullName evidence="1">Uncharacterized protein</fullName>
    </submittedName>
</protein>
<proteinExistence type="predicted"/>
<reference evidence="2" key="1">
    <citation type="submission" date="2012-02" db="EMBL/GenBank/DDBJ databases">
        <title>The complete genome of Echinicola vietnamensis DSM 17526.</title>
        <authorList>
            <person name="Lucas S."/>
            <person name="Copeland A."/>
            <person name="Lapidus A."/>
            <person name="Glavina del Rio T."/>
            <person name="Dalin E."/>
            <person name="Tice H."/>
            <person name="Bruce D."/>
            <person name="Goodwin L."/>
            <person name="Pitluck S."/>
            <person name="Peters L."/>
            <person name="Ovchinnikova G."/>
            <person name="Teshima H."/>
            <person name="Kyrpides N."/>
            <person name="Mavromatis K."/>
            <person name="Ivanova N."/>
            <person name="Brettin T."/>
            <person name="Detter J.C."/>
            <person name="Han C."/>
            <person name="Larimer F."/>
            <person name="Land M."/>
            <person name="Hauser L."/>
            <person name="Markowitz V."/>
            <person name="Cheng J.-F."/>
            <person name="Hugenholtz P."/>
            <person name="Woyke T."/>
            <person name="Wu D."/>
            <person name="Brambilla E."/>
            <person name="Klenk H.-P."/>
            <person name="Eisen J.A."/>
        </authorList>
    </citation>
    <scope>NUCLEOTIDE SEQUENCE [LARGE SCALE GENOMIC DNA]</scope>
    <source>
        <strain evidence="2">DSM 17526 / LMG 23754 / KMM 6221</strain>
    </source>
</reference>